<organism evidence="1 2">
    <name type="scientific">Caenorhabditis japonica</name>
    <dbReference type="NCBI Taxonomy" id="281687"/>
    <lineage>
        <taxon>Eukaryota</taxon>
        <taxon>Metazoa</taxon>
        <taxon>Ecdysozoa</taxon>
        <taxon>Nematoda</taxon>
        <taxon>Chromadorea</taxon>
        <taxon>Rhabditida</taxon>
        <taxon>Rhabditina</taxon>
        <taxon>Rhabditomorpha</taxon>
        <taxon>Rhabditoidea</taxon>
        <taxon>Rhabditidae</taxon>
        <taxon>Peloderinae</taxon>
        <taxon>Caenorhabditis</taxon>
    </lineage>
</organism>
<accession>A0A8R1E5K8</accession>
<sequence length="98" mass="11426">MLIRHRIQQRKDTLVQNISCYKNKNHLFRLKRTQFPVKLAFTISINKAQGQSFGKVGLYLPENVFAHGQTHVALSRARSKNRLFIKSTTERLLNVAYK</sequence>
<evidence type="ECO:0000313" key="2">
    <source>
        <dbReference type="Proteomes" id="UP000005237"/>
    </source>
</evidence>
<dbReference type="AlphaFoldDB" id="A0A8R1E5K8"/>
<protein>
    <submittedName>
        <fullName evidence="1">ATP-dependent DNA helicase</fullName>
    </submittedName>
</protein>
<keyword evidence="2" id="KW-1185">Reference proteome</keyword>
<dbReference type="InterPro" id="IPR027417">
    <property type="entry name" value="P-loop_NTPase"/>
</dbReference>
<proteinExistence type="predicted"/>
<dbReference type="GO" id="GO:0005657">
    <property type="term" value="C:replication fork"/>
    <property type="evidence" value="ECO:0007669"/>
    <property type="project" value="TreeGrafter"/>
</dbReference>
<name>A0A8R1E5K8_CAEJA</name>
<dbReference type="GO" id="GO:0006260">
    <property type="term" value="P:DNA replication"/>
    <property type="evidence" value="ECO:0007669"/>
    <property type="project" value="TreeGrafter"/>
</dbReference>
<reference evidence="2" key="1">
    <citation type="submission" date="2010-08" db="EMBL/GenBank/DDBJ databases">
        <authorList>
            <consortium name="Caenorhabditis japonica Sequencing Consortium"/>
            <person name="Wilson R.K."/>
        </authorList>
    </citation>
    <scope>NUCLEOTIDE SEQUENCE [LARGE SCALE GENOMIC DNA]</scope>
    <source>
        <strain evidence="2">DF5081</strain>
    </source>
</reference>
<dbReference type="Proteomes" id="UP000005237">
    <property type="component" value="Unassembled WGS sequence"/>
</dbReference>
<dbReference type="PANTHER" id="PTHR23274:SF48">
    <property type="entry name" value="ATP-DEPENDENT DNA HELICASE"/>
    <property type="match status" value="1"/>
</dbReference>
<dbReference type="SUPFAM" id="SSF52540">
    <property type="entry name" value="P-loop containing nucleoside triphosphate hydrolases"/>
    <property type="match status" value="1"/>
</dbReference>
<dbReference type="PANTHER" id="PTHR23274">
    <property type="entry name" value="DNA HELICASE-RELATED"/>
    <property type="match status" value="1"/>
</dbReference>
<dbReference type="EnsemblMetazoa" id="CJA21420.1">
    <property type="protein sequence ID" value="CJA21420.1"/>
    <property type="gene ID" value="WBGene00176992"/>
</dbReference>
<reference evidence="1" key="2">
    <citation type="submission" date="2022-06" db="UniProtKB">
        <authorList>
            <consortium name="EnsemblMetazoa"/>
        </authorList>
    </citation>
    <scope>IDENTIFICATION</scope>
    <source>
        <strain evidence="1">DF5081</strain>
    </source>
</reference>
<evidence type="ECO:0000313" key="1">
    <source>
        <dbReference type="EnsemblMetazoa" id="CJA21420.1"/>
    </source>
</evidence>